<dbReference type="InterPro" id="IPR006297">
    <property type="entry name" value="EF-4"/>
</dbReference>
<keyword evidence="6" id="KW-0150">Chloroplast</keyword>
<keyword evidence="6" id="KW-0934">Plastid</keyword>
<dbReference type="CDD" id="cd03699">
    <property type="entry name" value="EF4_II"/>
    <property type="match status" value="1"/>
</dbReference>
<evidence type="ECO:0000256" key="3">
    <source>
        <dbReference type="ARBA" id="ARBA00022801"/>
    </source>
</evidence>
<keyword evidence="3 6" id="KW-0378">Hydrolase</keyword>
<sequence>MPSPERIVSQVFADGKVEKVPPERVRNFSIIAHIDHGKSTLADQLLMRTKTVDDRDMQAQFLDGMDLERERGITIKLNQARMKYKASDGLTYALNLIDTPGHVDFSYEVSRSLAACEGCLLVVDASQGVEAQTLANVYIALENELEIIPVLNKIDLPGADPERVKREVEEVVGLDCSNAIMASAKQGIGIDEILEEVVRRVPPPQDNRHKPLRALIFDSYYDPYKGVIVYFRVIDGQMVPGDVVRLMNTGKEYQVDEVGVLAPKQVPVDALYAGEVGYLAASIKAVADARVGDTITLKKGGALEALAGYQEVLPMVFCGLFPTDADQFADLREALGRLQLNDAALQYEPEVSSAMGFGFRCGFLGLLHMEIVQERLEREYDLDLITTAPTVVYKCHLPGKGETNVDNPCNLPDKHDNLQEPYCRMEIITPKDYVGPIMELAQQRRGEFIDMTYLTETRTTLVYDLPLAEVVTDFFDEMKSRSRGYASMEYHITGYRKNDLVRLDIKINGETADPLASIVHRDNSYRVGRALVKRLKELIPRQQFKIPIQAAIGSRIIASESISALRKDVLAKCYGGDVSRKKKLLKKQAKGKKRMKTMGRVDVPQEAFMAVLSLGADDGE</sequence>
<dbReference type="InterPro" id="IPR035647">
    <property type="entry name" value="EFG_III/V"/>
</dbReference>
<evidence type="ECO:0000259" key="7">
    <source>
        <dbReference type="PROSITE" id="PS51722"/>
    </source>
</evidence>
<dbReference type="Proteomes" id="UP001491310">
    <property type="component" value="Unassembled WGS sequence"/>
</dbReference>
<dbReference type="InterPro" id="IPR009000">
    <property type="entry name" value="Transl_B-barrel_sf"/>
</dbReference>
<comment type="caution">
    <text evidence="8">The sequence shown here is derived from an EMBL/GenBank/DDBJ whole genome shotgun (WGS) entry which is preliminary data.</text>
</comment>
<dbReference type="Pfam" id="PF06421">
    <property type="entry name" value="LepA_C"/>
    <property type="match status" value="1"/>
</dbReference>
<feature type="binding site" evidence="6">
    <location>
        <begin position="32"/>
        <end position="39"/>
    </location>
    <ligand>
        <name>GTP</name>
        <dbReference type="ChEBI" id="CHEBI:37565"/>
    </ligand>
</feature>
<dbReference type="CDD" id="cd01890">
    <property type="entry name" value="LepA"/>
    <property type="match status" value="1"/>
</dbReference>
<dbReference type="PRINTS" id="PR00315">
    <property type="entry name" value="ELONGATNFCT"/>
</dbReference>
<gene>
    <name evidence="8" type="ORF">WJX75_008316</name>
</gene>
<dbReference type="SUPFAM" id="SSF52540">
    <property type="entry name" value="P-loop containing nucleoside triphosphate hydrolases"/>
    <property type="match status" value="1"/>
</dbReference>
<dbReference type="NCBIfam" id="TIGR00231">
    <property type="entry name" value="small_GTP"/>
    <property type="match status" value="1"/>
</dbReference>
<dbReference type="CDD" id="cd03709">
    <property type="entry name" value="lepA_C"/>
    <property type="match status" value="1"/>
</dbReference>
<dbReference type="PANTHER" id="PTHR43512:SF4">
    <property type="entry name" value="TRANSLATION FACTOR GUF1 HOMOLOG, CHLOROPLASTIC"/>
    <property type="match status" value="1"/>
</dbReference>
<keyword evidence="9" id="KW-1185">Reference proteome</keyword>
<organism evidence="8 9">
    <name type="scientific">Coccomyxa subellipsoidea</name>
    <dbReference type="NCBI Taxonomy" id="248742"/>
    <lineage>
        <taxon>Eukaryota</taxon>
        <taxon>Viridiplantae</taxon>
        <taxon>Chlorophyta</taxon>
        <taxon>core chlorophytes</taxon>
        <taxon>Trebouxiophyceae</taxon>
        <taxon>Trebouxiophyceae incertae sedis</taxon>
        <taxon>Coccomyxaceae</taxon>
        <taxon>Coccomyxa</taxon>
    </lineage>
</organism>
<dbReference type="CDD" id="cd16260">
    <property type="entry name" value="EF4_III"/>
    <property type="match status" value="1"/>
</dbReference>
<dbReference type="PROSITE" id="PS00301">
    <property type="entry name" value="G_TR_1"/>
    <property type="match status" value="1"/>
</dbReference>
<dbReference type="InterPro" id="IPR027417">
    <property type="entry name" value="P-loop_NTPase"/>
</dbReference>
<evidence type="ECO:0000256" key="5">
    <source>
        <dbReference type="ARBA" id="ARBA00023134"/>
    </source>
</evidence>
<dbReference type="InterPro" id="IPR013842">
    <property type="entry name" value="LepA_CTD"/>
</dbReference>
<accession>A0ABR2YTC6</accession>
<dbReference type="EC" id="3.6.5.n1" evidence="6"/>
<feature type="binding site" evidence="6">
    <location>
        <begin position="152"/>
        <end position="155"/>
    </location>
    <ligand>
        <name>GTP</name>
        <dbReference type="ChEBI" id="CHEBI:37565"/>
    </ligand>
</feature>
<dbReference type="SUPFAM" id="SSF54980">
    <property type="entry name" value="EF-G C-terminal domain-like"/>
    <property type="match status" value="2"/>
</dbReference>
<evidence type="ECO:0000256" key="4">
    <source>
        <dbReference type="ARBA" id="ARBA00022917"/>
    </source>
</evidence>
<dbReference type="SMART" id="SM00838">
    <property type="entry name" value="EFG_C"/>
    <property type="match status" value="1"/>
</dbReference>
<dbReference type="NCBIfam" id="TIGR01393">
    <property type="entry name" value="lepA"/>
    <property type="match status" value="1"/>
</dbReference>
<dbReference type="HAMAP" id="MF_00071">
    <property type="entry name" value="LepA"/>
    <property type="match status" value="1"/>
</dbReference>
<feature type="binding site" evidence="6">
    <location>
        <begin position="98"/>
        <end position="102"/>
    </location>
    <ligand>
        <name>GTP</name>
        <dbReference type="ChEBI" id="CHEBI:37565"/>
    </ligand>
</feature>
<evidence type="ECO:0000313" key="9">
    <source>
        <dbReference type="Proteomes" id="UP001491310"/>
    </source>
</evidence>
<dbReference type="InterPro" id="IPR000795">
    <property type="entry name" value="T_Tr_GTP-bd_dom"/>
</dbReference>
<evidence type="ECO:0000256" key="6">
    <source>
        <dbReference type="HAMAP-Rule" id="MF_03138"/>
    </source>
</evidence>
<dbReference type="InterPro" id="IPR027518">
    <property type="entry name" value="GUFP"/>
</dbReference>
<dbReference type="Gene3D" id="2.40.30.10">
    <property type="entry name" value="Translation factors"/>
    <property type="match status" value="1"/>
</dbReference>
<dbReference type="InterPro" id="IPR004161">
    <property type="entry name" value="EFTu-like_2"/>
</dbReference>
<keyword evidence="2 6" id="KW-0547">Nucleotide-binding</keyword>
<dbReference type="SUPFAM" id="SSF50447">
    <property type="entry name" value="Translation proteins"/>
    <property type="match status" value="1"/>
</dbReference>
<name>A0ABR2YTC6_9CHLO</name>
<keyword evidence="4 6" id="KW-0648">Protein biosynthesis</keyword>
<dbReference type="Gene3D" id="3.30.70.2570">
    <property type="entry name" value="Elongation factor 4, C-terminal domain"/>
    <property type="match status" value="1"/>
</dbReference>
<comment type="similarity">
    <text evidence="1 6">Belongs to the TRAFAC class translation factor GTPase superfamily. Classic translation factor GTPase family. LepA subfamily.</text>
</comment>
<dbReference type="EMBL" id="JALJOT010000006">
    <property type="protein sequence ID" value="KAK9909846.1"/>
    <property type="molecule type" value="Genomic_DNA"/>
</dbReference>
<dbReference type="InterPro" id="IPR000640">
    <property type="entry name" value="EFG_V-like"/>
</dbReference>
<dbReference type="PROSITE" id="PS51722">
    <property type="entry name" value="G_TR_2"/>
    <property type="match status" value="1"/>
</dbReference>
<comment type="catalytic activity">
    <reaction evidence="6">
        <text>GTP + H2O = GDP + phosphate + H(+)</text>
        <dbReference type="Rhea" id="RHEA:19669"/>
        <dbReference type="ChEBI" id="CHEBI:15377"/>
        <dbReference type="ChEBI" id="CHEBI:15378"/>
        <dbReference type="ChEBI" id="CHEBI:37565"/>
        <dbReference type="ChEBI" id="CHEBI:43474"/>
        <dbReference type="ChEBI" id="CHEBI:58189"/>
        <dbReference type="EC" id="3.6.5.n1"/>
    </reaction>
</comment>
<evidence type="ECO:0000256" key="1">
    <source>
        <dbReference type="ARBA" id="ARBA00005454"/>
    </source>
</evidence>
<dbReference type="InterPro" id="IPR005225">
    <property type="entry name" value="Small_GTP-bd"/>
</dbReference>
<dbReference type="PANTHER" id="PTHR43512">
    <property type="entry name" value="TRANSLATION FACTOR GUF1-RELATED"/>
    <property type="match status" value="1"/>
</dbReference>
<reference evidence="8 9" key="1">
    <citation type="journal article" date="2024" name="Nat. Commun.">
        <title>Phylogenomics reveals the evolutionary origins of lichenization in chlorophyte algae.</title>
        <authorList>
            <person name="Puginier C."/>
            <person name="Libourel C."/>
            <person name="Otte J."/>
            <person name="Skaloud P."/>
            <person name="Haon M."/>
            <person name="Grisel S."/>
            <person name="Petersen M."/>
            <person name="Berrin J.G."/>
            <person name="Delaux P.M."/>
            <person name="Dal Grande F."/>
            <person name="Keller J."/>
        </authorList>
    </citation>
    <scope>NUCLEOTIDE SEQUENCE [LARGE SCALE GENOMIC DNA]</scope>
    <source>
        <strain evidence="8 9">SAG 216-7</strain>
    </source>
</reference>
<dbReference type="InterPro" id="IPR035654">
    <property type="entry name" value="LepA_IV"/>
</dbReference>
<dbReference type="Pfam" id="PF00679">
    <property type="entry name" value="EFG_C"/>
    <property type="match status" value="1"/>
</dbReference>
<dbReference type="InterPro" id="IPR038363">
    <property type="entry name" value="LepA_C_sf"/>
</dbReference>
<dbReference type="Pfam" id="PF00009">
    <property type="entry name" value="GTP_EFTU"/>
    <property type="match status" value="1"/>
</dbReference>
<protein>
    <recommendedName>
        <fullName evidence="6">Translation factor GUF1 homolog, chloroplastic</fullName>
        <ecNumber evidence="6">3.6.5.n1</ecNumber>
    </recommendedName>
    <alternativeName>
        <fullName evidence="6">Elongation factor 4 homolog</fullName>
        <shortName evidence="6">EF-4</shortName>
    </alternativeName>
    <alternativeName>
        <fullName evidence="6">GTPase GUF1 homolog</fullName>
    </alternativeName>
    <alternativeName>
        <fullName evidence="6">Ribosomal back-translocase</fullName>
    </alternativeName>
</protein>
<feature type="domain" description="Tr-type G" evidence="7">
    <location>
        <begin position="23"/>
        <end position="205"/>
    </location>
</feature>
<proteinExistence type="inferred from homology"/>
<dbReference type="InterPro" id="IPR031157">
    <property type="entry name" value="G_TR_CS"/>
</dbReference>
<dbReference type="Gene3D" id="3.30.70.870">
    <property type="entry name" value="Elongation Factor G (Translational Gtpase), domain 3"/>
    <property type="match status" value="1"/>
</dbReference>
<comment type="function">
    <text evidence="6">Promotes chloroplast protein synthesis. May act as a fidelity factor of the translation reaction, by catalyzing a one-codon backward translocation of tRNAs on improperly translocated ribosomes.</text>
</comment>
<dbReference type="HAMAP" id="MF_03138">
    <property type="entry name" value="GUFP"/>
    <property type="match status" value="1"/>
</dbReference>
<dbReference type="Gene3D" id="3.40.50.300">
    <property type="entry name" value="P-loop containing nucleotide triphosphate hydrolases"/>
    <property type="match status" value="1"/>
</dbReference>
<dbReference type="Pfam" id="PF03144">
    <property type="entry name" value="GTP_EFTU_D2"/>
    <property type="match status" value="1"/>
</dbReference>
<evidence type="ECO:0000256" key="2">
    <source>
        <dbReference type="ARBA" id="ARBA00022741"/>
    </source>
</evidence>
<keyword evidence="5 6" id="KW-0342">GTP-binding</keyword>
<comment type="subcellular location">
    <subcellularLocation>
        <location evidence="6">Plastid</location>
        <location evidence="6">Chloroplast</location>
    </subcellularLocation>
</comment>
<dbReference type="Gene3D" id="3.30.70.240">
    <property type="match status" value="1"/>
</dbReference>
<evidence type="ECO:0000313" key="8">
    <source>
        <dbReference type="EMBL" id="KAK9909846.1"/>
    </source>
</evidence>